<dbReference type="Proteomes" id="UP000823388">
    <property type="component" value="Chromosome 2N"/>
</dbReference>
<evidence type="ECO:0000256" key="2">
    <source>
        <dbReference type="SAM" id="SignalP"/>
    </source>
</evidence>
<evidence type="ECO:0000256" key="1">
    <source>
        <dbReference type="SAM" id="MobiDB-lite"/>
    </source>
</evidence>
<protein>
    <submittedName>
        <fullName evidence="3">Uncharacterized protein</fullName>
    </submittedName>
</protein>
<name>A0A8T0VL39_PANVG</name>
<feature type="region of interest" description="Disordered" evidence="1">
    <location>
        <begin position="31"/>
        <end position="95"/>
    </location>
</feature>
<proteinExistence type="predicted"/>
<feature type="chain" id="PRO_5035858005" evidence="2">
    <location>
        <begin position="17"/>
        <end position="127"/>
    </location>
</feature>
<gene>
    <name evidence="3" type="ORF">PVAP13_2NG198106</name>
</gene>
<feature type="signal peptide" evidence="2">
    <location>
        <begin position="1"/>
        <end position="16"/>
    </location>
</feature>
<accession>A0A8T0VL39</accession>
<evidence type="ECO:0000313" key="3">
    <source>
        <dbReference type="EMBL" id="KAG2634326.1"/>
    </source>
</evidence>
<comment type="caution">
    <text evidence="3">The sequence shown here is derived from an EMBL/GenBank/DDBJ whole genome shotgun (WGS) entry which is preliminary data.</text>
</comment>
<sequence length="127" mass="14145">MVVFLVLGMNLSNLLEMLCYLGQLPGRHFPHPTLSASLRRPRPPPSLACERRAGGGDGSWAAPLVIPEARPPESSSATPTEARPPESSLATPTSVRRRRRRYWLFCSRAIIKMSNQDEMISKMSMKN</sequence>
<keyword evidence="2" id="KW-0732">Signal</keyword>
<dbReference type="EMBL" id="CM029040">
    <property type="protein sequence ID" value="KAG2634326.1"/>
    <property type="molecule type" value="Genomic_DNA"/>
</dbReference>
<evidence type="ECO:0000313" key="4">
    <source>
        <dbReference type="Proteomes" id="UP000823388"/>
    </source>
</evidence>
<organism evidence="3 4">
    <name type="scientific">Panicum virgatum</name>
    <name type="common">Blackwell switchgrass</name>
    <dbReference type="NCBI Taxonomy" id="38727"/>
    <lineage>
        <taxon>Eukaryota</taxon>
        <taxon>Viridiplantae</taxon>
        <taxon>Streptophyta</taxon>
        <taxon>Embryophyta</taxon>
        <taxon>Tracheophyta</taxon>
        <taxon>Spermatophyta</taxon>
        <taxon>Magnoliopsida</taxon>
        <taxon>Liliopsida</taxon>
        <taxon>Poales</taxon>
        <taxon>Poaceae</taxon>
        <taxon>PACMAD clade</taxon>
        <taxon>Panicoideae</taxon>
        <taxon>Panicodae</taxon>
        <taxon>Paniceae</taxon>
        <taxon>Panicinae</taxon>
        <taxon>Panicum</taxon>
        <taxon>Panicum sect. Hiantes</taxon>
    </lineage>
</organism>
<keyword evidence="4" id="KW-1185">Reference proteome</keyword>
<dbReference type="AlphaFoldDB" id="A0A8T0VL39"/>
<reference evidence="3" key="1">
    <citation type="submission" date="2020-05" db="EMBL/GenBank/DDBJ databases">
        <title>WGS assembly of Panicum virgatum.</title>
        <authorList>
            <person name="Lovell J.T."/>
            <person name="Jenkins J."/>
            <person name="Shu S."/>
            <person name="Juenger T.E."/>
            <person name="Schmutz J."/>
        </authorList>
    </citation>
    <scope>NUCLEOTIDE SEQUENCE</scope>
    <source>
        <strain evidence="3">AP13</strain>
    </source>
</reference>